<evidence type="ECO:0000313" key="3">
    <source>
        <dbReference type="Proteomes" id="UP000621799"/>
    </source>
</evidence>
<feature type="compositionally biased region" description="Polar residues" evidence="1">
    <location>
        <begin position="105"/>
        <end position="115"/>
    </location>
</feature>
<feature type="region of interest" description="Disordered" evidence="1">
    <location>
        <begin position="95"/>
        <end position="149"/>
    </location>
</feature>
<sequence>VGKLADFLLQPQTGAVVGYLYSSSGWRGILDGVYLLQPIALSSVGSKRIIVLEAAVRSPQQYAKGWSDRLDRVTEFLKEDYERTKQDLEAVKHGTQNALDRVQDAAQTTTDNLQTKIAGATESERKQPKLPSSDDRRPDESDNGEDRHS</sequence>
<comment type="caution">
    <text evidence="2">The sequence shown here is derived from an EMBL/GenBank/DDBJ whole genome shotgun (WGS) entry which is preliminary data.</text>
</comment>
<feature type="compositionally biased region" description="Basic and acidic residues" evidence="1">
    <location>
        <begin position="122"/>
        <end position="149"/>
    </location>
</feature>
<organism evidence="2 3">
    <name type="scientific">Zarconia navalis LEGE 11467</name>
    <dbReference type="NCBI Taxonomy" id="1828826"/>
    <lineage>
        <taxon>Bacteria</taxon>
        <taxon>Bacillati</taxon>
        <taxon>Cyanobacteriota</taxon>
        <taxon>Cyanophyceae</taxon>
        <taxon>Oscillatoriophycideae</taxon>
        <taxon>Oscillatoriales</taxon>
        <taxon>Oscillatoriales incertae sedis</taxon>
        <taxon>Zarconia</taxon>
        <taxon>Zarconia navalis</taxon>
    </lineage>
</organism>
<dbReference type="EMBL" id="JADEXN010000154">
    <property type="protein sequence ID" value="MBE9041119.1"/>
    <property type="molecule type" value="Genomic_DNA"/>
</dbReference>
<accession>A0A928VVJ2</accession>
<proteinExistence type="predicted"/>
<name>A0A928VVJ2_9CYAN</name>
<keyword evidence="3" id="KW-1185">Reference proteome</keyword>
<protein>
    <submittedName>
        <fullName evidence="2">Photosystem reaction center subunit H</fullName>
    </submittedName>
</protein>
<reference evidence="2" key="1">
    <citation type="submission" date="2020-10" db="EMBL/GenBank/DDBJ databases">
        <authorList>
            <person name="Castelo-Branco R."/>
            <person name="Eusebio N."/>
            <person name="Adriana R."/>
            <person name="Vieira A."/>
            <person name="Brugerolle De Fraissinette N."/>
            <person name="Rezende De Castro R."/>
            <person name="Schneider M.P."/>
            <person name="Vasconcelos V."/>
            <person name="Leao P.N."/>
        </authorList>
    </citation>
    <scope>NUCLEOTIDE SEQUENCE</scope>
    <source>
        <strain evidence="2">LEGE 11467</strain>
    </source>
</reference>
<dbReference type="Proteomes" id="UP000621799">
    <property type="component" value="Unassembled WGS sequence"/>
</dbReference>
<evidence type="ECO:0000313" key="2">
    <source>
        <dbReference type="EMBL" id="MBE9041119.1"/>
    </source>
</evidence>
<gene>
    <name evidence="2" type="ORF">IQ235_10050</name>
</gene>
<evidence type="ECO:0000256" key="1">
    <source>
        <dbReference type="SAM" id="MobiDB-lite"/>
    </source>
</evidence>
<dbReference type="AlphaFoldDB" id="A0A928VVJ2"/>
<feature type="non-terminal residue" evidence="2">
    <location>
        <position position="1"/>
    </location>
</feature>